<evidence type="ECO:0000313" key="4">
    <source>
        <dbReference type="Proteomes" id="UP001408356"/>
    </source>
</evidence>
<feature type="compositionally biased region" description="Low complexity" evidence="2">
    <location>
        <begin position="888"/>
        <end position="902"/>
    </location>
</feature>
<keyword evidence="4" id="KW-1185">Reference proteome</keyword>
<feature type="coiled-coil region" evidence="1">
    <location>
        <begin position="119"/>
        <end position="153"/>
    </location>
</feature>
<keyword evidence="1" id="KW-0175">Coiled coil</keyword>
<feature type="region of interest" description="Disordered" evidence="2">
    <location>
        <begin position="239"/>
        <end position="352"/>
    </location>
</feature>
<evidence type="ECO:0000313" key="3">
    <source>
        <dbReference type="EMBL" id="KAK9423509.1"/>
    </source>
</evidence>
<evidence type="ECO:0000256" key="1">
    <source>
        <dbReference type="SAM" id="Coils"/>
    </source>
</evidence>
<evidence type="ECO:0000256" key="2">
    <source>
        <dbReference type="SAM" id="MobiDB-lite"/>
    </source>
</evidence>
<feature type="compositionally biased region" description="Pro residues" evidence="2">
    <location>
        <begin position="856"/>
        <end position="867"/>
    </location>
</feature>
<feature type="compositionally biased region" description="Low complexity" evidence="2">
    <location>
        <begin position="827"/>
        <end position="841"/>
    </location>
</feature>
<feature type="compositionally biased region" description="Basic and acidic residues" evidence="2">
    <location>
        <begin position="252"/>
        <end position="266"/>
    </location>
</feature>
<reference evidence="3 4" key="1">
    <citation type="journal article" date="2024" name="J. Plant Pathol.">
        <title>Sequence and assembly of the genome of Seiridium unicorne, isolate CBS 538.82, causal agent of cypress canker disease.</title>
        <authorList>
            <person name="Scali E."/>
            <person name="Rocca G.D."/>
            <person name="Danti R."/>
            <person name="Garbelotto M."/>
            <person name="Barberini S."/>
            <person name="Baroncelli R."/>
            <person name="Emiliani G."/>
        </authorList>
    </citation>
    <scope>NUCLEOTIDE SEQUENCE [LARGE SCALE GENOMIC DNA]</scope>
    <source>
        <strain evidence="3 4">BM-138-508</strain>
    </source>
</reference>
<dbReference type="EMBL" id="JARVKF010000068">
    <property type="protein sequence ID" value="KAK9423509.1"/>
    <property type="molecule type" value="Genomic_DNA"/>
</dbReference>
<feature type="region of interest" description="Disordered" evidence="2">
    <location>
        <begin position="701"/>
        <end position="749"/>
    </location>
</feature>
<feature type="region of interest" description="Disordered" evidence="2">
    <location>
        <begin position="814"/>
        <end position="991"/>
    </location>
</feature>
<dbReference type="Proteomes" id="UP001408356">
    <property type="component" value="Unassembled WGS sequence"/>
</dbReference>
<feature type="region of interest" description="Disordered" evidence="2">
    <location>
        <begin position="525"/>
        <end position="547"/>
    </location>
</feature>
<feature type="region of interest" description="Disordered" evidence="2">
    <location>
        <begin position="1"/>
        <end position="65"/>
    </location>
</feature>
<comment type="caution">
    <text evidence="3">The sequence shown here is derived from an EMBL/GenBank/DDBJ whole genome shotgun (WGS) entry which is preliminary data.</text>
</comment>
<accession>A0ABR2VAD5</accession>
<protein>
    <submittedName>
        <fullName evidence="3">Uncharacterized protein</fullName>
    </submittedName>
</protein>
<name>A0ABR2VAD5_9PEZI</name>
<feature type="compositionally biased region" description="Basic residues" evidence="2">
    <location>
        <begin position="48"/>
        <end position="58"/>
    </location>
</feature>
<gene>
    <name evidence="3" type="ORF">SUNI508_03990</name>
</gene>
<organism evidence="3 4">
    <name type="scientific">Seiridium unicorne</name>
    <dbReference type="NCBI Taxonomy" id="138068"/>
    <lineage>
        <taxon>Eukaryota</taxon>
        <taxon>Fungi</taxon>
        <taxon>Dikarya</taxon>
        <taxon>Ascomycota</taxon>
        <taxon>Pezizomycotina</taxon>
        <taxon>Sordariomycetes</taxon>
        <taxon>Xylariomycetidae</taxon>
        <taxon>Amphisphaeriales</taxon>
        <taxon>Sporocadaceae</taxon>
        <taxon>Seiridium</taxon>
    </lineage>
</organism>
<proteinExistence type="predicted"/>
<feature type="compositionally biased region" description="Gly residues" evidence="2">
    <location>
        <begin position="19"/>
        <end position="32"/>
    </location>
</feature>
<sequence>MDEHAQADGSPAPSPARPGRGGYRGRGFAGRGGGRKALGRKTTIAKRGGNRGRGRGRNKTYDHPRVQAAYERSKELRDMYSDVSSAMKPALEKLAEHTLNQMIEDPEFHTQVPEYSAIQNELDDRLDATLQRLESEERLRLQTISTKQELEDEISREKFTNGFDYKTDEFLDGVLNRISILTELRRDDYGTNIPSSYTFVQKPDAVAKDQGPYVYHHPTKGHEVPYPHLLNEGKTSALRSTLGRKPKPGPKRKAEDVLDGQPESKKLLGSSLARSREDVGGDASTPRPRHIGGLLSAQTEPDGEPESNAPSPTPLEEGLSPESSQESGNAAKKEKDLPDLPTGASEPDQWGVRTVYKRGPKANNRIVTPCVFDFENDDIGFRDSTNDSTRKATKNSRGRFLNQPNSRAWHLDQTIVHYNVLDYKDGDLDPKLVKKHKLHPKFGFFLPDSINELEPPNEHVDTCRPIVVVTPDGSTLHASRSVRPKLMDNALRADRGKHKIGVMVESLRQELEFDFDDISTPEIRRKQQEEEERQAAISESEFEDEEDTLMEERYEEPRPIFLATDIRTNLMRQRGTAQILSAASQLEEDELLYEVPIPNPRASRPYDAVRDVFGSGPHIPPPVHRHHPIRHHPIDTFGLSILADVSEDPEVYRGPPAGVMNDATLIDPSIRQAPPAPQAGFLQTALNPTQAPSYPIIAPAPLQNAEGRPPTPARNPFTGQSAGKASPALPPLRPSRRDKGLGTGATFMDGHLPYAPSPVTLAAAPPRIQPLVPSQEYDHSQSMMHGNGGNFYPSNTHRPFHHSFVHEQAPIMSMAPRQGPPVPAPLIIPSQQSLPPQHLSSYSTLSPTMPGQAPLAPMPPQMGPSPPALSQGIAGPPGPPGQPLTMNSPTSSTPRSRGSVSSNNGQNAAKYRKIAAAPVPYNRQWPSNGGTELRLSNYDPKGAIKDYMANEPPPRTGPTTIRGWSVNNGQRNRNRAGSRKEDSVEDTESPK</sequence>
<feature type="compositionally biased region" description="Basic and acidic residues" evidence="2">
    <location>
        <begin position="978"/>
        <end position="991"/>
    </location>
</feature>
<feature type="compositionally biased region" description="Basic residues" evidence="2">
    <location>
        <begin position="242"/>
        <end position="251"/>
    </location>
</feature>